<comment type="similarity">
    <text evidence="2">Belongs to the oligopeptide OPT transporter family.</text>
</comment>
<accession>A0A9W8A059</accession>
<evidence type="ECO:0000313" key="11">
    <source>
        <dbReference type="EMBL" id="KAJ1920235.1"/>
    </source>
</evidence>
<feature type="transmembrane region" description="Helical" evidence="10">
    <location>
        <begin position="189"/>
        <end position="211"/>
    </location>
</feature>
<dbReference type="NCBIfam" id="TIGR00727">
    <property type="entry name" value="ISP4_OPT"/>
    <property type="match status" value="1"/>
</dbReference>
<proteinExistence type="inferred from homology"/>
<dbReference type="InterPro" id="IPR004648">
    <property type="entry name" value="Oligpept_transpt"/>
</dbReference>
<feature type="region of interest" description="Disordered" evidence="9">
    <location>
        <begin position="33"/>
        <end position="53"/>
    </location>
</feature>
<keyword evidence="12" id="KW-1185">Reference proteome</keyword>
<keyword evidence="4 10" id="KW-0812">Transmembrane</keyword>
<feature type="transmembrane region" description="Helical" evidence="10">
    <location>
        <begin position="267"/>
        <end position="287"/>
    </location>
</feature>
<evidence type="ECO:0000256" key="6">
    <source>
        <dbReference type="ARBA" id="ARBA00022927"/>
    </source>
</evidence>
<feature type="compositionally biased region" description="Basic residues" evidence="9">
    <location>
        <begin position="39"/>
        <end position="49"/>
    </location>
</feature>
<dbReference type="GO" id="GO:0035673">
    <property type="term" value="F:oligopeptide transmembrane transporter activity"/>
    <property type="evidence" value="ECO:0007669"/>
    <property type="project" value="InterPro"/>
</dbReference>
<evidence type="ECO:0000256" key="1">
    <source>
        <dbReference type="ARBA" id="ARBA00004141"/>
    </source>
</evidence>
<dbReference type="NCBIfam" id="TIGR00728">
    <property type="entry name" value="OPT_sfam"/>
    <property type="match status" value="1"/>
</dbReference>
<evidence type="ECO:0000256" key="7">
    <source>
        <dbReference type="ARBA" id="ARBA00022989"/>
    </source>
</evidence>
<dbReference type="Proteomes" id="UP001150538">
    <property type="component" value="Unassembled WGS sequence"/>
</dbReference>
<evidence type="ECO:0008006" key="13">
    <source>
        <dbReference type="Google" id="ProtNLM"/>
    </source>
</evidence>
<organism evidence="11 12">
    <name type="scientific">Mycoemilia scoparia</name>
    <dbReference type="NCBI Taxonomy" id="417184"/>
    <lineage>
        <taxon>Eukaryota</taxon>
        <taxon>Fungi</taxon>
        <taxon>Fungi incertae sedis</taxon>
        <taxon>Zoopagomycota</taxon>
        <taxon>Kickxellomycotina</taxon>
        <taxon>Kickxellomycetes</taxon>
        <taxon>Kickxellales</taxon>
        <taxon>Kickxellaceae</taxon>
        <taxon>Mycoemilia</taxon>
    </lineage>
</organism>
<evidence type="ECO:0000256" key="9">
    <source>
        <dbReference type="SAM" id="MobiDB-lite"/>
    </source>
</evidence>
<comment type="caution">
    <text evidence="11">The sequence shown here is derived from an EMBL/GenBank/DDBJ whole genome shotgun (WGS) entry which is preliminary data.</text>
</comment>
<protein>
    <recommendedName>
        <fullName evidence="13">Oligopeptide transporter</fullName>
    </recommendedName>
</protein>
<keyword evidence="6" id="KW-0653">Protein transport</keyword>
<feature type="transmembrane region" description="Helical" evidence="10">
    <location>
        <begin position="160"/>
        <end position="183"/>
    </location>
</feature>
<dbReference type="OrthoDB" id="9986677at2759"/>
<dbReference type="InterPro" id="IPR004813">
    <property type="entry name" value="OPT"/>
</dbReference>
<dbReference type="AlphaFoldDB" id="A0A9W8A059"/>
<dbReference type="GO" id="GO:0015031">
    <property type="term" value="P:protein transport"/>
    <property type="evidence" value="ECO:0007669"/>
    <property type="project" value="UniProtKB-KW"/>
</dbReference>
<keyword evidence="7 10" id="KW-1133">Transmembrane helix</keyword>
<feature type="transmembrane region" description="Helical" evidence="10">
    <location>
        <begin position="721"/>
        <end position="739"/>
    </location>
</feature>
<feature type="transmembrane region" description="Helical" evidence="10">
    <location>
        <begin position="410"/>
        <end position="434"/>
    </location>
</feature>
<evidence type="ECO:0000256" key="5">
    <source>
        <dbReference type="ARBA" id="ARBA00022856"/>
    </source>
</evidence>
<feature type="transmembrane region" description="Helical" evidence="10">
    <location>
        <begin position="799"/>
        <end position="818"/>
    </location>
</feature>
<evidence type="ECO:0000256" key="4">
    <source>
        <dbReference type="ARBA" id="ARBA00022692"/>
    </source>
</evidence>
<name>A0A9W8A059_9FUNG</name>
<evidence type="ECO:0000256" key="2">
    <source>
        <dbReference type="ARBA" id="ARBA00008807"/>
    </source>
</evidence>
<evidence type="ECO:0000256" key="10">
    <source>
        <dbReference type="SAM" id="Phobius"/>
    </source>
</evidence>
<sequence>MNQNTNNKKDADTCSTSRDLKVFRSTKKTFSNNDIATRVSRRSQRRSSAKPRTNIRPVCVKKTGKKAKLLNILKRHPYTSSNDGTLYSNGIGRSSVDLDKQDVAQIDIGLTSIEKIDDNEPGLACSMESTASTGCLDYDSPYEIVRTHVKNKDDPTLPSFTIRAVLAGLILNMLLSFVNTFFWYRKNPISITGFIAQFTTYLLGMIMAHALPNYSFKMFGKYSLCLNPGPFSIKEHVIATVVATSGSTAPYAIDIITVKRLFFKSPLGFGPSVLLMLSSQTIGYSFAGLVRGILVYPAAMIWPEILVNTSLFLGFHEKNPLLDFTIMGKFKMTKNMLFWITFALSSVWHWVPGYLFTTASMFPLICMIAPNNVIAHQLGDGLRGLGIMSFSLDWSMISNNYTGNPISSPLWISFNVIFGFVAIAWIIIPAGYYYNLWNSGILPIYSSSLFNSTGGSYDIDILMTPKQRLNSTAYNNYGPPAMSFSYAVSYGAGFLTLTSLFMHVSLYHGSEIWGRIKELRNHTVAEDVHARLMTVYKEVPLWWYLCLFVAMFIQGLILGELYDMLPWWTFALSLAIALLFITPVGILQAISNVQPDLSSLAKLICGYILPGNPIANVTFNTFGYITVVQALSLVSNQKLGHYMKIPPRNMLTAQLIGTISAVFIQLGVAFWIMDTVDNICVDQAGNDWSCIQAETFTESIVWGLVGPKRIFGNSLSSPYYVLYWMFPIGLVAPIPFWYLGKKFPASSLWKNINIPVIFSVISGFIPAPTQDFPMWFIWCIVFNYFIYKYKKSWWEKYAVTFTAAMDVGVAFSTIFIFLCTKKSKIAWWGNDYHCSLSTLPFINPQSSSSQQQQ</sequence>
<feature type="transmembrane region" description="Helical" evidence="10">
    <location>
        <begin position="484"/>
        <end position="507"/>
    </location>
</feature>
<gene>
    <name evidence="11" type="ORF">H4219_001468</name>
</gene>
<feature type="transmembrane region" description="Helical" evidence="10">
    <location>
        <begin position="541"/>
        <end position="559"/>
    </location>
</feature>
<keyword evidence="3" id="KW-0813">Transport</keyword>
<reference evidence="11" key="1">
    <citation type="submission" date="2022-07" db="EMBL/GenBank/DDBJ databases">
        <title>Phylogenomic reconstructions and comparative analyses of Kickxellomycotina fungi.</title>
        <authorList>
            <person name="Reynolds N.K."/>
            <person name="Stajich J.E."/>
            <person name="Barry K."/>
            <person name="Grigoriev I.V."/>
            <person name="Crous P."/>
            <person name="Smith M.E."/>
        </authorList>
    </citation>
    <scope>NUCLEOTIDE SEQUENCE</scope>
    <source>
        <strain evidence="11">NBRC 100468</strain>
    </source>
</reference>
<dbReference type="PANTHER" id="PTHR22601">
    <property type="entry name" value="ISP4 LIKE PROTEIN"/>
    <property type="match status" value="1"/>
</dbReference>
<feature type="transmembrane region" description="Helical" evidence="10">
    <location>
        <begin position="336"/>
        <end position="355"/>
    </location>
</feature>
<dbReference type="EMBL" id="JANBPU010000016">
    <property type="protein sequence ID" value="KAJ1920235.1"/>
    <property type="molecule type" value="Genomic_DNA"/>
</dbReference>
<dbReference type="Pfam" id="PF03169">
    <property type="entry name" value="OPT"/>
    <property type="match status" value="1"/>
</dbReference>
<evidence type="ECO:0000313" key="12">
    <source>
        <dbReference type="Proteomes" id="UP001150538"/>
    </source>
</evidence>
<feature type="transmembrane region" description="Helical" evidence="10">
    <location>
        <begin position="565"/>
        <end position="587"/>
    </location>
</feature>
<comment type="subcellular location">
    <subcellularLocation>
        <location evidence="1">Membrane</location>
        <topology evidence="1">Multi-pass membrane protein</topology>
    </subcellularLocation>
</comment>
<feature type="transmembrane region" description="Helical" evidence="10">
    <location>
        <begin position="293"/>
        <end position="315"/>
    </location>
</feature>
<dbReference type="GO" id="GO:0016020">
    <property type="term" value="C:membrane"/>
    <property type="evidence" value="ECO:0007669"/>
    <property type="project" value="UniProtKB-SubCell"/>
</dbReference>
<keyword evidence="5" id="KW-0571">Peptide transport</keyword>
<feature type="transmembrane region" description="Helical" evidence="10">
    <location>
        <begin position="651"/>
        <end position="673"/>
    </location>
</feature>
<evidence type="ECO:0000256" key="8">
    <source>
        <dbReference type="ARBA" id="ARBA00023136"/>
    </source>
</evidence>
<keyword evidence="8 10" id="KW-0472">Membrane</keyword>
<evidence type="ECO:0000256" key="3">
    <source>
        <dbReference type="ARBA" id="ARBA00022448"/>
    </source>
</evidence>